<evidence type="ECO:0000259" key="10">
    <source>
        <dbReference type="Pfam" id="PF04696"/>
    </source>
</evidence>
<dbReference type="EMBL" id="BAABUJ010000034">
    <property type="protein sequence ID" value="GAA5804305.1"/>
    <property type="molecule type" value="Genomic_DNA"/>
</dbReference>
<evidence type="ECO:0000256" key="2">
    <source>
        <dbReference type="ARBA" id="ARBA00010386"/>
    </source>
</evidence>
<proteinExistence type="inferred from homology"/>
<keyword evidence="6" id="KW-0508">mRNA splicing</keyword>
<evidence type="ECO:0000256" key="8">
    <source>
        <dbReference type="SAM" id="Coils"/>
    </source>
</evidence>
<evidence type="ECO:0000256" key="1">
    <source>
        <dbReference type="ARBA" id="ARBA00004123"/>
    </source>
</evidence>
<evidence type="ECO:0000256" key="5">
    <source>
        <dbReference type="ARBA" id="ARBA00023163"/>
    </source>
</evidence>
<gene>
    <name evidence="11" type="ORF">HPULCUR_009792</name>
</gene>
<keyword evidence="8" id="KW-0175">Coiled coil</keyword>
<reference evidence="11 12" key="1">
    <citation type="submission" date="2024-04" db="EMBL/GenBank/DDBJ databases">
        <title>genome sequences of Mucor flavus KT1a and Helicostylum pulchrum KT1b strains isolation_sourced from the surface of a dry-aged beef.</title>
        <authorList>
            <person name="Toyotome T."/>
            <person name="Hosono M."/>
            <person name="Torimaru M."/>
            <person name="Fukuda K."/>
            <person name="Mikami N."/>
        </authorList>
    </citation>
    <scope>NUCLEOTIDE SEQUENCE [LARGE SCALE GENOMIC DNA]</scope>
    <source>
        <strain evidence="11 12">KT1b</strain>
    </source>
</reference>
<protein>
    <recommendedName>
        <fullName evidence="10">Pinin/SDK/MemA protein domain-containing protein</fullName>
    </recommendedName>
</protein>
<feature type="region of interest" description="Disordered" evidence="9">
    <location>
        <begin position="1"/>
        <end position="46"/>
    </location>
</feature>
<keyword evidence="7" id="KW-0539">Nucleus</keyword>
<keyword evidence="12" id="KW-1185">Reference proteome</keyword>
<feature type="compositionally biased region" description="Polar residues" evidence="9">
    <location>
        <begin position="1"/>
        <end position="12"/>
    </location>
</feature>
<dbReference type="Pfam" id="PF04696">
    <property type="entry name" value="Pinin_SDK_memA"/>
    <property type="match status" value="1"/>
</dbReference>
<evidence type="ECO:0000256" key="6">
    <source>
        <dbReference type="ARBA" id="ARBA00023187"/>
    </source>
</evidence>
<organism evidence="11 12">
    <name type="scientific">Helicostylum pulchrum</name>
    <dbReference type="NCBI Taxonomy" id="562976"/>
    <lineage>
        <taxon>Eukaryota</taxon>
        <taxon>Fungi</taxon>
        <taxon>Fungi incertae sedis</taxon>
        <taxon>Mucoromycota</taxon>
        <taxon>Mucoromycotina</taxon>
        <taxon>Mucoromycetes</taxon>
        <taxon>Mucorales</taxon>
        <taxon>Mucorineae</taxon>
        <taxon>Mucoraceae</taxon>
        <taxon>Helicostylum</taxon>
    </lineage>
</organism>
<name>A0ABP9YCF2_9FUNG</name>
<feature type="coiled-coil region" evidence="8">
    <location>
        <begin position="78"/>
        <end position="122"/>
    </location>
</feature>
<dbReference type="InterPro" id="IPR006786">
    <property type="entry name" value="Pinin_SDK_MemA"/>
</dbReference>
<comment type="similarity">
    <text evidence="2">Belongs to the pinin family.</text>
</comment>
<evidence type="ECO:0000256" key="7">
    <source>
        <dbReference type="ARBA" id="ARBA00023242"/>
    </source>
</evidence>
<dbReference type="PANTHER" id="PTHR12707">
    <property type="entry name" value="PINN"/>
    <property type="match status" value="1"/>
</dbReference>
<comment type="caution">
    <text evidence="11">The sequence shown here is derived from an EMBL/GenBank/DDBJ whole genome shotgun (WGS) entry which is preliminary data.</text>
</comment>
<dbReference type="PANTHER" id="PTHR12707:SF0">
    <property type="entry name" value="PININ"/>
    <property type="match status" value="1"/>
</dbReference>
<keyword evidence="5" id="KW-0804">Transcription</keyword>
<evidence type="ECO:0000313" key="12">
    <source>
        <dbReference type="Proteomes" id="UP001476247"/>
    </source>
</evidence>
<dbReference type="InterPro" id="IPR039853">
    <property type="entry name" value="Pinin"/>
</dbReference>
<feature type="domain" description="Pinin/SDK/MemA protein" evidence="10">
    <location>
        <begin position="45"/>
        <end position="164"/>
    </location>
</feature>
<dbReference type="Proteomes" id="UP001476247">
    <property type="component" value="Unassembled WGS sequence"/>
</dbReference>
<evidence type="ECO:0000256" key="4">
    <source>
        <dbReference type="ARBA" id="ARBA00023015"/>
    </source>
</evidence>
<sequence length="201" mass="23707">MVQSSIVVPSNNARKRSLDSTNKTDSDATPDEEIKRPRLEVNEAGKNRNRRLFGALLGTLNKFKDETEKTSEVDKNRREINEKLHDKLEQERKELAEKLRARREEKERKLEHEKKITREKLELFNIHQQEKLANFLKTKTEPIIYYLPEKLTDDMVLTIEKQKENVQQRKVELENKNNDVVNDPLPMEEDGSSEIINNEEN</sequence>
<evidence type="ECO:0000256" key="3">
    <source>
        <dbReference type="ARBA" id="ARBA00022664"/>
    </source>
</evidence>
<evidence type="ECO:0000256" key="9">
    <source>
        <dbReference type="SAM" id="MobiDB-lite"/>
    </source>
</evidence>
<feature type="compositionally biased region" description="Acidic residues" evidence="9">
    <location>
        <begin position="186"/>
        <end position="201"/>
    </location>
</feature>
<evidence type="ECO:0000313" key="11">
    <source>
        <dbReference type="EMBL" id="GAA5804305.1"/>
    </source>
</evidence>
<feature type="compositionally biased region" description="Basic and acidic residues" evidence="9">
    <location>
        <begin position="16"/>
        <end position="46"/>
    </location>
</feature>
<feature type="region of interest" description="Disordered" evidence="9">
    <location>
        <begin position="170"/>
        <end position="201"/>
    </location>
</feature>
<keyword evidence="4" id="KW-0805">Transcription regulation</keyword>
<keyword evidence="3" id="KW-0507">mRNA processing</keyword>
<comment type="subcellular location">
    <subcellularLocation>
        <location evidence="1">Nucleus</location>
    </subcellularLocation>
</comment>
<accession>A0ABP9YCF2</accession>